<sequence length="786" mass="86454">MTMTNNYSPPLSPRTTLSASTQNQQTIPTLPHDIIAAAHCLAPLDDLHLAHLVNELKPPTPVWSIYNDDPSSSGGPVIESNDRLRTDELADLPAPEAERLHAAYDIEDHLDCTPDRLLVYGPSTPLAELLRQVKELLIKNRSKSSATLNRNQNNQNQHQHHLGLSSSYGQSTNQVYVARVWFQPHEGTDGLYKWAKGGADLIRFEIANDLETSPDIQSQPVIINWSPVEVALSQALEVGHQLLALLHSRQFTEILGTIEEESAEFRAINPIVWLVDPVEYAHAQLRETTEWGWSEHHVELNSSNPPRRACTSCPSSNSSASSTTTRDSSRRVSKSQLSHELCPLDHTDNQPQSPPSGSHPTAPPTSSSSVPLHSKLAPKSLSDDLPSWLDDLLDRRLPRLLSLPDGCLSHELLNSAHPVNILNNPQLSRLPPVPFTLSSPPSEQGGSGHEVASPALPSKMGSLRWPTLSAVGSPSRPFGIDQRSLANSVPSFDQHYIPSPGLAGSLRHGQTNTLRYYSCKACAEHAFKLALSHKLNEEKRRNHLPRSVPMRPSRSSQVHHHSHPHSHHHHHHHHHQQQQHNHHRKGSRNGSTCHTEWPPIDQSAGGPSSSSSPPPPSASSSSAAPTSASCPSNLSPPSSHTFDCRQSLATIIDHHVLPPNPKNDSQLTLAINNSSSSSSITAIDLNPNTNPNTHKNTDMNTNTNTNVNANTNASRISNHREPVIGLGVKGKALKEAMDREHDEFIKQHHHHLNHSLLRATTMEEECPARMDRFSGHTWDEGEAVED</sequence>
<dbReference type="Proteomes" id="UP000324748">
    <property type="component" value="Unassembled WGS sequence"/>
</dbReference>
<feature type="compositionally biased region" description="Low complexity" evidence="1">
    <location>
        <begin position="545"/>
        <end position="556"/>
    </location>
</feature>
<keyword evidence="4" id="KW-1185">Reference proteome</keyword>
<protein>
    <submittedName>
        <fullName evidence="2">Uncharacterized protein</fullName>
    </submittedName>
</protein>
<feature type="compositionally biased region" description="Low complexity" evidence="1">
    <location>
        <begin position="355"/>
        <end position="371"/>
    </location>
</feature>
<organism evidence="2 4">
    <name type="scientific">Puccinia graminis f. sp. tritici</name>
    <dbReference type="NCBI Taxonomy" id="56615"/>
    <lineage>
        <taxon>Eukaryota</taxon>
        <taxon>Fungi</taxon>
        <taxon>Dikarya</taxon>
        <taxon>Basidiomycota</taxon>
        <taxon>Pucciniomycotina</taxon>
        <taxon>Pucciniomycetes</taxon>
        <taxon>Pucciniales</taxon>
        <taxon>Pucciniaceae</taxon>
        <taxon>Puccinia</taxon>
    </lineage>
</organism>
<feature type="region of interest" description="Disordered" evidence="1">
    <location>
        <begin position="145"/>
        <end position="165"/>
    </location>
</feature>
<gene>
    <name evidence="2" type="ORF">PGT21_018670</name>
    <name evidence="3" type="ORF">PGTUg99_026469</name>
</gene>
<feature type="region of interest" description="Disordered" evidence="1">
    <location>
        <begin position="538"/>
        <end position="641"/>
    </location>
</feature>
<name>A0A5B0N5X0_PUCGR</name>
<evidence type="ECO:0000313" key="5">
    <source>
        <dbReference type="Proteomes" id="UP000325313"/>
    </source>
</evidence>
<feature type="compositionally biased region" description="Low complexity" evidence="1">
    <location>
        <begin position="618"/>
        <end position="632"/>
    </location>
</feature>
<feature type="compositionally biased region" description="Low complexity" evidence="1">
    <location>
        <begin position="311"/>
        <end position="326"/>
    </location>
</feature>
<dbReference type="Proteomes" id="UP000325313">
    <property type="component" value="Unassembled WGS sequence"/>
</dbReference>
<dbReference type="EMBL" id="VDEP01000375">
    <property type="protein sequence ID" value="KAA1093368.1"/>
    <property type="molecule type" value="Genomic_DNA"/>
</dbReference>
<dbReference type="AlphaFoldDB" id="A0A5B0N5X0"/>
<feature type="region of interest" description="Disordered" evidence="1">
    <location>
        <begin position="1"/>
        <end position="24"/>
    </location>
</feature>
<proteinExistence type="predicted"/>
<feature type="compositionally biased region" description="Basic residues" evidence="1">
    <location>
        <begin position="557"/>
        <end position="587"/>
    </location>
</feature>
<comment type="caution">
    <text evidence="2">The sequence shown here is derived from an EMBL/GenBank/DDBJ whole genome shotgun (WGS) entry which is preliminary data.</text>
</comment>
<feature type="region of interest" description="Disordered" evidence="1">
    <location>
        <begin position="297"/>
        <end position="384"/>
    </location>
</feature>
<dbReference type="EMBL" id="VSWC01000118">
    <property type="protein sequence ID" value="KAA1084132.1"/>
    <property type="molecule type" value="Genomic_DNA"/>
</dbReference>
<evidence type="ECO:0000313" key="3">
    <source>
        <dbReference type="EMBL" id="KAA1093368.1"/>
    </source>
</evidence>
<evidence type="ECO:0000313" key="2">
    <source>
        <dbReference type="EMBL" id="KAA1084132.1"/>
    </source>
</evidence>
<dbReference type="OrthoDB" id="2503839at2759"/>
<accession>A0A5B0N5X0</accession>
<reference evidence="4 5" key="1">
    <citation type="submission" date="2019-05" db="EMBL/GenBank/DDBJ databases">
        <title>Emergence of the Ug99 lineage of the wheat stem rust pathogen through somatic hybridization.</title>
        <authorList>
            <person name="Li F."/>
            <person name="Upadhyaya N.M."/>
            <person name="Sperschneider J."/>
            <person name="Matny O."/>
            <person name="Nguyen-Phuc H."/>
            <person name="Mago R."/>
            <person name="Raley C."/>
            <person name="Miller M.E."/>
            <person name="Silverstein K.A.T."/>
            <person name="Henningsen E."/>
            <person name="Hirsch C.D."/>
            <person name="Visser B."/>
            <person name="Pretorius Z.A."/>
            <person name="Steffenson B.J."/>
            <person name="Schwessinger B."/>
            <person name="Dodds P.N."/>
            <person name="Figueroa M."/>
        </authorList>
    </citation>
    <scope>NUCLEOTIDE SEQUENCE [LARGE SCALE GENOMIC DNA]</scope>
    <source>
        <strain evidence="2">21-0</strain>
        <strain evidence="3 5">Ug99</strain>
    </source>
</reference>
<evidence type="ECO:0000256" key="1">
    <source>
        <dbReference type="SAM" id="MobiDB-lite"/>
    </source>
</evidence>
<evidence type="ECO:0000313" key="4">
    <source>
        <dbReference type="Proteomes" id="UP000324748"/>
    </source>
</evidence>